<evidence type="ECO:0000256" key="6">
    <source>
        <dbReference type="ARBA" id="ARBA00023082"/>
    </source>
</evidence>
<organism evidence="12 13">
    <name type="scientific">Variovorax paradoxus (strain EPS)</name>
    <dbReference type="NCBI Taxonomy" id="595537"/>
    <lineage>
        <taxon>Bacteria</taxon>
        <taxon>Pseudomonadati</taxon>
        <taxon>Pseudomonadota</taxon>
        <taxon>Betaproteobacteria</taxon>
        <taxon>Burkholderiales</taxon>
        <taxon>Comamonadaceae</taxon>
        <taxon>Variovorax</taxon>
    </lineage>
</organism>
<dbReference type="PANTHER" id="PTHR32248:SF4">
    <property type="entry name" value="RNA POLYMERASE SIGMA-54 FACTOR"/>
    <property type="match status" value="1"/>
</dbReference>
<sequence>MNSSIAMQARQAQAAIFSPRLQHAVRLLQLSSQEYAEALRDAAELNPFLEIDEPSVGGTPEALAEPVRSEASSEAEAAFDRITAAPPAGTRHLSHDESLDAMQRLALPESLSAHLHAQLGVLRLDERDAALAHAVVEALDDDGYLRMPLGDIALALGENPDDTEDEMRTALRRVQALDPAGVGARSVPECLCLQLDAIEPVPVRALAQRILERHIDLLAAQDFAGIARAAGAPLAEVQCAVAGIRRLNPRPGWGHGETGARLVVADVTVKKVRGAWRTTLNPHAVPRVRLNTACAQLLDTRRGAHTGALKAYLEQARWMVGTVAQRTSTILEVARAIVARQQMFLEHGPLAMKPLGLKEIADEVGVHASTVSRTVNNKYIATPAGVFELQYFFSRGLQHTAGGASAPVAVQQLIRELIAIEPPTAPLSDAALARQLAQQGFHIARRTITKYRQTLDIDPVERRRARGARLAAAAA</sequence>
<dbReference type="PIRSF" id="PIRSF000774">
    <property type="entry name" value="RpoN"/>
    <property type="match status" value="1"/>
</dbReference>
<dbReference type="Pfam" id="PF04963">
    <property type="entry name" value="Sigma54_CBD"/>
    <property type="match status" value="1"/>
</dbReference>
<dbReference type="RefSeq" id="WP_013541480.1">
    <property type="nucleotide sequence ID" value="NC_014931.1"/>
</dbReference>
<feature type="domain" description="RNA polymerase sigma factor 54 DNA-binding" evidence="10">
    <location>
        <begin position="309"/>
        <end position="464"/>
    </location>
</feature>
<dbReference type="Gene3D" id="1.10.10.1330">
    <property type="entry name" value="RNA polymerase sigma-54 factor, core-binding domain"/>
    <property type="match status" value="1"/>
</dbReference>
<dbReference type="EMBL" id="CP002417">
    <property type="protein sequence ID" value="ADU37252.1"/>
    <property type="molecule type" value="Genomic_DNA"/>
</dbReference>
<name>E6V7Z1_VARPE</name>
<feature type="domain" description="RNA polymerase sigma factor 54 core-binding" evidence="11">
    <location>
        <begin position="103"/>
        <end position="292"/>
    </location>
</feature>
<dbReference type="Pfam" id="PF04552">
    <property type="entry name" value="Sigma54_DBD"/>
    <property type="match status" value="1"/>
</dbReference>
<evidence type="ECO:0000259" key="10">
    <source>
        <dbReference type="Pfam" id="PF04552"/>
    </source>
</evidence>
<keyword evidence="8 9" id="KW-0804">Transcription</keyword>
<evidence type="ECO:0000256" key="2">
    <source>
        <dbReference type="ARBA" id="ARBA00022478"/>
    </source>
</evidence>
<dbReference type="PROSITE" id="PS50044">
    <property type="entry name" value="SIGMA54_3"/>
    <property type="match status" value="1"/>
</dbReference>
<protein>
    <recommendedName>
        <fullName evidence="9">RNA polymerase sigma-54 factor</fullName>
    </recommendedName>
</protein>
<dbReference type="Gene3D" id="1.10.10.60">
    <property type="entry name" value="Homeodomain-like"/>
    <property type="match status" value="1"/>
</dbReference>
<evidence type="ECO:0000259" key="11">
    <source>
        <dbReference type="Pfam" id="PF04963"/>
    </source>
</evidence>
<accession>E6V7Z1</accession>
<evidence type="ECO:0000256" key="3">
    <source>
        <dbReference type="ARBA" id="ARBA00022679"/>
    </source>
</evidence>
<dbReference type="GO" id="GO:0003677">
    <property type="term" value="F:DNA binding"/>
    <property type="evidence" value="ECO:0007669"/>
    <property type="project" value="UniProtKB-KW"/>
</dbReference>
<dbReference type="PRINTS" id="PR00045">
    <property type="entry name" value="SIGMA54FCT"/>
</dbReference>
<dbReference type="GO" id="GO:0000428">
    <property type="term" value="C:DNA-directed RNA polymerase complex"/>
    <property type="evidence" value="ECO:0007669"/>
    <property type="project" value="UniProtKB-KW"/>
</dbReference>
<evidence type="ECO:0000313" key="13">
    <source>
        <dbReference type="Proteomes" id="UP000008917"/>
    </source>
</evidence>
<dbReference type="GO" id="GO:0006352">
    <property type="term" value="P:DNA-templated transcription initiation"/>
    <property type="evidence" value="ECO:0007669"/>
    <property type="project" value="InterPro"/>
</dbReference>
<keyword evidence="2 9" id="KW-0240">DNA-directed RNA polymerase</keyword>
<reference evidence="13" key="1">
    <citation type="submission" date="2010-12" db="EMBL/GenBank/DDBJ databases">
        <title>Complete sequence of Variovorax paradoxus EPS.</title>
        <authorList>
            <consortium name="US DOE Joint Genome Institute"/>
            <person name="Lucas S."/>
            <person name="Copeland A."/>
            <person name="Lapidus A."/>
            <person name="Cheng J.-F."/>
            <person name="Goodwin L."/>
            <person name="Pitluck S."/>
            <person name="Teshima H."/>
            <person name="Detter J.C."/>
            <person name="Han C."/>
            <person name="Tapia R."/>
            <person name="Land M."/>
            <person name="Hauser L."/>
            <person name="Kyrpides N."/>
            <person name="Ivanova N."/>
            <person name="Ovchinnikova G."/>
            <person name="Orwin P."/>
            <person name="Han J.-I.G."/>
            <person name="Woyke T."/>
        </authorList>
    </citation>
    <scope>NUCLEOTIDE SEQUENCE [LARGE SCALE GENOMIC DNA]</scope>
    <source>
        <strain evidence="13">EPS</strain>
    </source>
</reference>
<dbReference type="InterPro" id="IPR038709">
    <property type="entry name" value="RpoN_core-bd_sf"/>
</dbReference>
<dbReference type="AlphaFoldDB" id="E6V7Z1"/>
<keyword evidence="7 9" id="KW-0238">DNA-binding</keyword>
<dbReference type="GO" id="GO:0001216">
    <property type="term" value="F:DNA-binding transcription activator activity"/>
    <property type="evidence" value="ECO:0007669"/>
    <property type="project" value="InterPro"/>
</dbReference>
<dbReference type="Pfam" id="PF00309">
    <property type="entry name" value="Sigma54_AID"/>
    <property type="match status" value="1"/>
</dbReference>
<evidence type="ECO:0000256" key="7">
    <source>
        <dbReference type="ARBA" id="ARBA00023125"/>
    </source>
</evidence>
<evidence type="ECO:0000256" key="5">
    <source>
        <dbReference type="ARBA" id="ARBA00023015"/>
    </source>
</evidence>
<keyword evidence="5 9" id="KW-0805">Transcription regulation</keyword>
<dbReference type="STRING" id="595537.Varpa_3065"/>
<dbReference type="eggNOG" id="COG1508">
    <property type="taxonomic scope" value="Bacteria"/>
</dbReference>
<dbReference type="PROSITE" id="PS00718">
    <property type="entry name" value="SIGMA54_2"/>
    <property type="match status" value="1"/>
</dbReference>
<dbReference type="KEGG" id="vpe:Varpa_3065"/>
<dbReference type="NCBIfam" id="TIGR02395">
    <property type="entry name" value="rpoN_sigma"/>
    <property type="match status" value="1"/>
</dbReference>
<dbReference type="Proteomes" id="UP000008917">
    <property type="component" value="Chromosome"/>
</dbReference>
<keyword evidence="6 9" id="KW-0731">Sigma factor</keyword>
<dbReference type="GO" id="GO:0016779">
    <property type="term" value="F:nucleotidyltransferase activity"/>
    <property type="evidence" value="ECO:0007669"/>
    <property type="project" value="UniProtKB-KW"/>
</dbReference>
<keyword evidence="4 9" id="KW-0548">Nucleotidyltransferase</keyword>
<dbReference type="PANTHER" id="PTHR32248">
    <property type="entry name" value="RNA POLYMERASE SIGMA-54 FACTOR"/>
    <property type="match status" value="1"/>
</dbReference>
<comment type="function">
    <text evidence="9">Sigma factors are initiation factors that promote the attachment of RNA polymerase to specific initiation sites and are then released.</text>
</comment>
<dbReference type="HOGENOM" id="CLU_020569_0_1_4"/>
<dbReference type="NCBIfam" id="NF009118">
    <property type="entry name" value="PRK12469.1"/>
    <property type="match status" value="1"/>
</dbReference>
<dbReference type="OrthoDB" id="9814402at2"/>
<evidence type="ECO:0000256" key="8">
    <source>
        <dbReference type="ARBA" id="ARBA00023163"/>
    </source>
</evidence>
<evidence type="ECO:0000313" key="12">
    <source>
        <dbReference type="EMBL" id="ADU37252.1"/>
    </source>
</evidence>
<gene>
    <name evidence="12" type="ordered locus">Varpa_3065</name>
</gene>
<dbReference type="InterPro" id="IPR007634">
    <property type="entry name" value="RNA_pol_sigma_54_DNA-bd"/>
</dbReference>
<dbReference type="InterPro" id="IPR007046">
    <property type="entry name" value="RNA_pol_sigma_54_core-bd"/>
</dbReference>
<reference evidence="12 13" key="2">
    <citation type="journal article" date="2013" name="Genome Announc.">
        <title>Genome of the Root-Associated Plant Growth-Promoting Bacterium Variovorax paradoxus Strain EPS.</title>
        <authorList>
            <person name="Han J.I."/>
            <person name="Spain J.C."/>
            <person name="Leadbetter J.R."/>
            <person name="Ovchinnikova G."/>
            <person name="Goodwin L.A."/>
            <person name="Han C.S."/>
            <person name="Woyke T."/>
            <person name="Davenport K.W."/>
            <person name="Orwin P.M."/>
        </authorList>
    </citation>
    <scope>NUCLEOTIDE SEQUENCE [LARGE SCALE GENOMIC DNA]</scope>
    <source>
        <strain evidence="12 13">EPS</strain>
    </source>
</reference>
<proteinExistence type="inferred from homology"/>
<evidence type="ECO:0000256" key="9">
    <source>
        <dbReference type="PIRNR" id="PIRNR000774"/>
    </source>
</evidence>
<evidence type="ECO:0000256" key="4">
    <source>
        <dbReference type="ARBA" id="ARBA00022695"/>
    </source>
</evidence>
<evidence type="ECO:0000256" key="1">
    <source>
        <dbReference type="ARBA" id="ARBA00008798"/>
    </source>
</evidence>
<comment type="similarity">
    <text evidence="1 9">Belongs to the sigma-54 factor family.</text>
</comment>
<keyword evidence="3 9" id="KW-0808">Transferase</keyword>
<dbReference type="InterPro" id="IPR000394">
    <property type="entry name" value="RNA_pol_sigma_54"/>
</dbReference>
<dbReference type="PROSITE" id="PS00717">
    <property type="entry name" value="SIGMA54_1"/>
    <property type="match status" value="1"/>
</dbReference>
<dbReference type="GO" id="GO:0016987">
    <property type="term" value="F:sigma factor activity"/>
    <property type="evidence" value="ECO:0007669"/>
    <property type="project" value="UniProtKB-KW"/>
</dbReference>